<gene>
    <name evidence="2" type="ORF">RJT34_01579</name>
</gene>
<sequence length="93" mass="10458">MWLGGRRQCSRTGDAGGRVRRGGGRPELVEPGGSGRWDAGEEVTSVVWFARRRPVQVMEDEEIEEDGSEGVKMKRLKKTEIKMKKKYCFVGGE</sequence>
<keyword evidence="3" id="KW-1185">Reference proteome</keyword>
<dbReference type="Proteomes" id="UP001359559">
    <property type="component" value="Unassembled WGS sequence"/>
</dbReference>
<organism evidence="2 3">
    <name type="scientific">Clitoria ternatea</name>
    <name type="common">Butterfly pea</name>
    <dbReference type="NCBI Taxonomy" id="43366"/>
    <lineage>
        <taxon>Eukaryota</taxon>
        <taxon>Viridiplantae</taxon>
        <taxon>Streptophyta</taxon>
        <taxon>Embryophyta</taxon>
        <taxon>Tracheophyta</taxon>
        <taxon>Spermatophyta</taxon>
        <taxon>Magnoliopsida</taxon>
        <taxon>eudicotyledons</taxon>
        <taxon>Gunneridae</taxon>
        <taxon>Pentapetalae</taxon>
        <taxon>rosids</taxon>
        <taxon>fabids</taxon>
        <taxon>Fabales</taxon>
        <taxon>Fabaceae</taxon>
        <taxon>Papilionoideae</taxon>
        <taxon>50 kb inversion clade</taxon>
        <taxon>NPAAA clade</taxon>
        <taxon>indigoferoid/millettioid clade</taxon>
        <taxon>Phaseoleae</taxon>
        <taxon>Clitoria</taxon>
    </lineage>
</organism>
<dbReference type="AlphaFoldDB" id="A0AAN9KJJ9"/>
<name>A0AAN9KJJ9_CLITE</name>
<feature type="region of interest" description="Disordered" evidence="1">
    <location>
        <begin position="1"/>
        <end position="38"/>
    </location>
</feature>
<protein>
    <submittedName>
        <fullName evidence="2">Uncharacterized protein</fullName>
    </submittedName>
</protein>
<proteinExistence type="predicted"/>
<accession>A0AAN9KJJ9</accession>
<comment type="caution">
    <text evidence="2">The sequence shown here is derived from an EMBL/GenBank/DDBJ whole genome shotgun (WGS) entry which is preliminary data.</text>
</comment>
<dbReference type="EMBL" id="JAYKXN010000001">
    <property type="protein sequence ID" value="KAK7317398.1"/>
    <property type="molecule type" value="Genomic_DNA"/>
</dbReference>
<reference evidence="2 3" key="1">
    <citation type="submission" date="2024-01" db="EMBL/GenBank/DDBJ databases">
        <title>The genomes of 5 underutilized Papilionoideae crops provide insights into root nodulation and disease resistance.</title>
        <authorList>
            <person name="Yuan L."/>
        </authorList>
    </citation>
    <scope>NUCLEOTIDE SEQUENCE [LARGE SCALE GENOMIC DNA]</scope>
    <source>
        <strain evidence="2">LY-2023</strain>
        <tissue evidence="2">Leaf</tissue>
    </source>
</reference>
<evidence type="ECO:0000313" key="2">
    <source>
        <dbReference type="EMBL" id="KAK7317398.1"/>
    </source>
</evidence>
<evidence type="ECO:0000313" key="3">
    <source>
        <dbReference type="Proteomes" id="UP001359559"/>
    </source>
</evidence>
<evidence type="ECO:0000256" key="1">
    <source>
        <dbReference type="SAM" id="MobiDB-lite"/>
    </source>
</evidence>